<dbReference type="Pfam" id="PF02548">
    <property type="entry name" value="Pantoate_transf"/>
    <property type="match status" value="1"/>
</dbReference>
<keyword evidence="7 10" id="KW-0460">Magnesium</keyword>
<dbReference type="GO" id="GO:0008168">
    <property type="term" value="F:methyltransferase activity"/>
    <property type="evidence" value="ECO:0007669"/>
    <property type="project" value="UniProtKB-KW"/>
</dbReference>
<dbReference type="GO" id="GO:0003864">
    <property type="term" value="F:3-methyl-2-oxobutanoate hydroxymethyltransferase activity"/>
    <property type="evidence" value="ECO:0007669"/>
    <property type="project" value="UniProtKB-UniRule"/>
</dbReference>
<feature type="binding site" evidence="7 10">
    <location>
        <position position="104"/>
    </location>
    <ligand>
        <name>Mg(2+)</name>
        <dbReference type="ChEBI" id="CHEBI:18420"/>
    </ligand>
</feature>
<evidence type="ECO:0000256" key="2">
    <source>
        <dbReference type="ARBA" id="ARBA00008676"/>
    </source>
</evidence>
<keyword evidence="11" id="KW-0489">Methyltransferase</keyword>
<dbReference type="AlphaFoldDB" id="A0A5C1YT69"/>
<evidence type="ECO:0000256" key="7">
    <source>
        <dbReference type="HAMAP-Rule" id="MF_00156"/>
    </source>
</evidence>
<feature type="binding site" evidence="7 10">
    <location>
        <position position="72"/>
    </location>
    <ligand>
        <name>Mg(2+)</name>
        <dbReference type="ChEBI" id="CHEBI:18420"/>
    </ligand>
</feature>
<keyword evidence="7" id="KW-0963">Cytoplasm</keyword>
<dbReference type="NCBIfam" id="TIGR00222">
    <property type="entry name" value="panB"/>
    <property type="match status" value="1"/>
</dbReference>
<name>A0A5C1YT69_9PROT</name>
<keyword evidence="12" id="KW-1185">Reference proteome</keyword>
<dbReference type="GO" id="GO:0000287">
    <property type="term" value="F:magnesium ion binding"/>
    <property type="evidence" value="ECO:0007669"/>
    <property type="project" value="TreeGrafter"/>
</dbReference>
<dbReference type="SUPFAM" id="SSF51621">
    <property type="entry name" value="Phosphoenolpyruvate/pyruvate domain"/>
    <property type="match status" value="1"/>
</dbReference>
<dbReference type="PIRSF" id="PIRSF000388">
    <property type="entry name" value="Pantoate_hydroxy_MeTrfase"/>
    <property type="match status" value="1"/>
</dbReference>
<dbReference type="EMBL" id="CP043506">
    <property type="protein sequence ID" value="QEO18479.1"/>
    <property type="molecule type" value="Genomic_DNA"/>
</dbReference>
<comment type="similarity">
    <text evidence="2 7">Belongs to the PanB family.</text>
</comment>
<comment type="subunit">
    <text evidence="3 7">Homodecamer; pentamer of dimers.</text>
</comment>
<sequence>MAALDAPIVALTAYTTPMARLLDPHCDLLLVGDSLGMVVYGMESTLAVTPDMMVAHAQAVVRGSQRACVAVDLPFGSYQESPQQAFRVAADIMARSGAGCVKLEGGLEMAETIHFLVTRGIPVIGHIGLKPQAVHTHGGFRTVGRGDEAEQIMEDAVAVAQAGAALIVIESTYEPLSRKIAQKLSVPTIGIGASPACGGQVLVAEDMLGLFGTFTPRFVRRFAELGREVDSAVAAYAQAVRERSFPGPAECVGMPVED</sequence>
<evidence type="ECO:0000256" key="9">
    <source>
        <dbReference type="PIRSR" id="PIRSR000388-2"/>
    </source>
</evidence>
<evidence type="ECO:0000313" key="11">
    <source>
        <dbReference type="EMBL" id="QEO18479.1"/>
    </source>
</evidence>
<feature type="binding site" evidence="7 10">
    <location>
        <position position="33"/>
    </location>
    <ligand>
        <name>Mg(2+)</name>
        <dbReference type="ChEBI" id="CHEBI:18420"/>
    </ligand>
</feature>
<feature type="binding site" evidence="7 9">
    <location>
        <position position="102"/>
    </location>
    <ligand>
        <name>3-methyl-2-oxobutanoate</name>
        <dbReference type="ChEBI" id="CHEBI:11851"/>
    </ligand>
</feature>
<dbReference type="EC" id="2.1.2.11" evidence="7"/>
<proteinExistence type="inferred from homology"/>
<keyword evidence="5 7" id="KW-0808">Transferase</keyword>
<evidence type="ECO:0000256" key="5">
    <source>
        <dbReference type="ARBA" id="ARBA00022679"/>
    </source>
</evidence>
<evidence type="ECO:0000256" key="3">
    <source>
        <dbReference type="ARBA" id="ARBA00011424"/>
    </source>
</evidence>
<comment type="catalytic activity">
    <reaction evidence="7">
        <text>(6R)-5,10-methylene-5,6,7,8-tetrahydrofolate + 3-methyl-2-oxobutanoate + H2O = 2-dehydropantoate + (6S)-5,6,7,8-tetrahydrofolate</text>
        <dbReference type="Rhea" id="RHEA:11824"/>
        <dbReference type="ChEBI" id="CHEBI:11561"/>
        <dbReference type="ChEBI" id="CHEBI:11851"/>
        <dbReference type="ChEBI" id="CHEBI:15377"/>
        <dbReference type="ChEBI" id="CHEBI:15636"/>
        <dbReference type="ChEBI" id="CHEBI:57453"/>
        <dbReference type="EC" id="2.1.2.11"/>
    </reaction>
</comment>
<comment type="subcellular location">
    <subcellularLocation>
        <location evidence="7">Cytoplasm</location>
    </subcellularLocation>
</comment>
<dbReference type="Gene3D" id="3.20.20.60">
    <property type="entry name" value="Phosphoenolpyruvate-binding domains"/>
    <property type="match status" value="1"/>
</dbReference>
<dbReference type="GO" id="GO:0032259">
    <property type="term" value="P:methylation"/>
    <property type="evidence" value="ECO:0007669"/>
    <property type="project" value="UniProtKB-KW"/>
</dbReference>
<dbReference type="NCBIfam" id="NF001452">
    <property type="entry name" value="PRK00311.1"/>
    <property type="match status" value="1"/>
</dbReference>
<feature type="active site" description="Proton acceptor" evidence="7 8">
    <location>
        <position position="170"/>
    </location>
</feature>
<evidence type="ECO:0000256" key="8">
    <source>
        <dbReference type="PIRSR" id="PIRSR000388-1"/>
    </source>
</evidence>
<feature type="binding site" evidence="7 9">
    <location>
        <position position="72"/>
    </location>
    <ligand>
        <name>3-methyl-2-oxobutanoate</name>
        <dbReference type="ChEBI" id="CHEBI:11851"/>
    </ligand>
</feature>
<dbReference type="UniPathway" id="UPA00028">
    <property type="reaction ID" value="UER00003"/>
</dbReference>
<evidence type="ECO:0000313" key="12">
    <source>
        <dbReference type="Proteomes" id="UP000324536"/>
    </source>
</evidence>
<reference evidence="11 12" key="1">
    <citation type="submission" date="2019-09" db="EMBL/GenBank/DDBJ databases">
        <title>Genome sequencing of strain KACC 21233.</title>
        <authorList>
            <person name="Heo J."/>
            <person name="Kim S.-J."/>
            <person name="Kim J.-S."/>
            <person name="Hong S.-B."/>
            <person name="Kwon S.-W."/>
        </authorList>
    </citation>
    <scope>NUCLEOTIDE SEQUENCE [LARGE SCALE GENOMIC DNA]</scope>
    <source>
        <strain evidence="11 12">KACC 21233</strain>
    </source>
</reference>
<dbReference type="FunFam" id="3.20.20.60:FF:000003">
    <property type="entry name" value="3-methyl-2-oxobutanoate hydroxymethyltransferase"/>
    <property type="match status" value="1"/>
</dbReference>
<dbReference type="PANTHER" id="PTHR20881:SF0">
    <property type="entry name" value="3-METHYL-2-OXOBUTANOATE HYDROXYMETHYLTRANSFERASE"/>
    <property type="match status" value="1"/>
</dbReference>
<gene>
    <name evidence="7 11" type="primary">panB</name>
    <name evidence="11" type="ORF">FLP30_01085</name>
</gene>
<dbReference type="GO" id="GO:0005737">
    <property type="term" value="C:cytoplasm"/>
    <property type="evidence" value="ECO:0007669"/>
    <property type="project" value="UniProtKB-SubCell"/>
</dbReference>
<comment type="function">
    <text evidence="6 7">Catalyzes the reversible reaction in which hydroxymethyl group from 5,10-methylenetetrahydrofolate is transferred onto alpha-ketoisovalerate to form ketopantoate.</text>
</comment>
<comment type="cofactor">
    <cofactor evidence="7 10">
        <name>Mg(2+)</name>
        <dbReference type="ChEBI" id="CHEBI:18420"/>
    </cofactor>
    <text evidence="7 10">Binds 1 Mg(2+) ion per subunit.</text>
</comment>
<evidence type="ECO:0000256" key="4">
    <source>
        <dbReference type="ARBA" id="ARBA00022655"/>
    </source>
</evidence>
<dbReference type="GO" id="GO:0015940">
    <property type="term" value="P:pantothenate biosynthetic process"/>
    <property type="evidence" value="ECO:0007669"/>
    <property type="project" value="UniProtKB-UniRule"/>
</dbReference>
<dbReference type="InterPro" id="IPR015813">
    <property type="entry name" value="Pyrv/PenolPyrv_kinase-like_dom"/>
</dbReference>
<dbReference type="HAMAP" id="MF_00156">
    <property type="entry name" value="PanB"/>
    <property type="match status" value="1"/>
</dbReference>
<dbReference type="PANTHER" id="PTHR20881">
    <property type="entry name" value="3-METHYL-2-OXOBUTANOATE HYDROXYMETHYLTRANSFERASE"/>
    <property type="match status" value="1"/>
</dbReference>
<keyword evidence="4 7" id="KW-0566">Pantothenate biosynthesis</keyword>
<keyword evidence="7 10" id="KW-0479">Metal-binding</keyword>
<evidence type="ECO:0000256" key="10">
    <source>
        <dbReference type="PIRSR" id="PIRSR000388-3"/>
    </source>
</evidence>
<protein>
    <recommendedName>
        <fullName evidence="7">3-methyl-2-oxobutanoate hydroxymethyltransferase</fullName>
        <ecNumber evidence="7">2.1.2.11</ecNumber>
    </recommendedName>
    <alternativeName>
        <fullName evidence="7">Ketopantoate hydroxymethyltransferase</fullName>
        <shortName evidence="7">KPHMT</shortName>
    </alternativeName>
</protein>
<organism evidence="11 12">
    <name type="scientific">Acetobacter vaccinii</name>
    <dbReference type="NCBI Taxonomy" id="2592655"/>
    <lineage>
        <taxon>Bacteria</taxon>
        <taxon>Pseudomonadati</taxon>
        <taxon>Pseudomonadota</taxon>
        <taxon>Alphaproteobacteria</taxon>
        <taxon>Acetobacterales</taxon>
        <taxon>Acetobacteraceae</taxon>
        <taxon>Acetobacter</taxon>
    </lineage>
</organism>
<dbReference type="OrthoDB" id="9781789at2"/>
<dbReference type="CDD" id="cd06557">
    <property type="entry name" value="KPHMT-like"/>
    <property type="match status" value="1"/>
</dbReference>
<evidence type="ECO:0000256" key="6">
    <source>
        <dbReference type="ARBA" id="ARBA00056497"/>
    </source>
</evidence>
<dbReference type="InterPro" id="IPR040442">
    <property type="entry name" value="Pyrv_kinase-like_dom_sf"/>
</dbReference>
<comment type="pathway">
    <text evidence="1 7">Cofactor biosynthesis; (R)-pantothenate biosynthesis; (R)-pantoate from 3-methyl-2-oxobutanoate: step 1/2.</text>
</comment>
<dbReference type="InterPro" id="IPR003700">
    <property type="entry name" value="Pantoate_hydroxy_MeTrfase"/>
</dbReference>
<feature type="binding site" evidence="7 9">
    <location>
        <begin position="33"/>
        <end position="34"/>
    </location>
    <ligand>
        <name>3-methyl-2-oxobutanoate</name>
        <dbReference type="ChEBI" id="CHEBI:11851"/>
    </ligand>
</feature>
<evidence type="ECO:0000256" key="1">
    <source>
        <dbReference type="ARBA" id="ARBA00005033"/>
    </source>
</evidence>
<dbReference type="Proteomes" id="UP000324536">
    <property type="component" value="Chromosome"/>
</dbReference>
<accession>A0A5C1YT69</accession>
<dbReference type="KEGG" id="acek:FLP30_01085"/>